<dbReference type="EMBL" id="LT630450">
    <property type="protein sequence ID" value="SFV74385.1"/>
    <property type="molecule type" value="Genomic_DNA"/>
</dbReference>
<evidence type="ECO:0000313" key="2">
    <source>
        <dbReference type="Proteomes" id="UP000186323"/>
    </source>
</evidence>
<dbReference type="EC" id="2.7.9.3" evidence="1"/>
<dbReference type="AlphaFoldDB" id="A0A1K1LI62"/>
<evidence type="ECO:0000313" key="1">
    <source>
        <dbReference type="EMBL" id="SFV74385.1"/>
    </source>
</evidence>
<keyword evidence="1" id="KW-0808">Transferase</keyword>
<accession>A0A1K1LI62</accession>
<proteinExistence type="predicted"/>
<keyword evidence="1" id="KW-0418">Kinase</keyword>
<protein>
    <submittedName>
        <fullName evidence="1">Selenide,water dikinase selenocysteine-containing</fullName>
        <ecNumber evidence="1">2.7.9.3</ecNumber>
    </submittedName>
</protein>
<dbReference type="KEGG" id="dpg:DESPIGER_2570"/>
<dbReference type="GO" id="GO:0004756">
    <property type="term" value="F:selenide, water dikinase activity"/>
    <property type="evidence" value="ECO:0007669"/>
    <property type="project" value="UniProtKB-EC"/>
</dbReference>
<keyword evidence="2" id="KW-1185">Reference proteome</keyword>
<dbReference type="Proteomes" id="UP000186323">
    <property type="component" value="Chromosome I"/>
</dbReference>
<gene>
    <name evidence="1" type="ORF">DESPIGER_2570</name>
</gene>
<reference evidence="2" key="1">
    <citation type="submission" date="2016-10" db="EMBL/GenBank/DDBJ databases">
        <authorList>
            <person name="Wegmann U."/>
        </authorList>
    </citation>
    <scope>NUCLEOTIDE SEQUENCE [LARGE SCALE GENOMIC DNA]</scope>
</reference>
<organism evidence="1 2">
    <name type="scientific">Desulfovibrio piger</name>
    <dbReference type="NCBI Taxonomy" id="901"/>
    <lineage>
        <taxon>Bacteria</taxon>
        <taxon>Pseudomonadati</taxon>
        <taxon>Thermodesulfobacteriota</taxon>
        <taxon>Desulfovibrionia</taxon>
        <taxon>Desulfovibrionales</taxon>
        <taxon>Desulfovibrionaceae</taxon>
        <taxon>Desulfovibrio</taxon>
    </lineage>
</organism>
<sequence>MPAGEEGDRPFFVTTCQQGGFHGMDGLCLCGVLSLFNKARFIMKLLEKARAAG</sequence>
<name>A0A1K1LI62_9BACT</name>